<sequence>MVALQIRDVPEAVRDVLAAKASERGQSLTAFLRDLVLREASFENNRVLLDEIREWRRSATSTAAGDDPLDALSAARAAQDAKNIGS</sequence>
<dbReference type="AlphaFoldDB" id="A0A7Z0WEB7"/>
<dbReference type="EMBL" id="MSIF01000030">
    <property type="protein sequence ID" value="OLF05329.1"/>
    <property type="molecule type" value="Genomic_DNA"/>
</dbReference>
<evidence type="ECO:0000313" key="2">
    <source>
        <dbReference type="Proteomes" id="UP000185696"/>
    </source>
</evidence>
<dbReference type="SUPFAM" id="SSF47598">
    <property type="entry name" value="Ribbon-helix-helix"/>
    <property type="match status" value="1"/>
</dbReference>
<organism evidence="1 2">
    <name type="scientific">Actinophytocola xinjiangensis</name>
    <dbReference type="NCBI Taxonomy" id="485602"/>
    <lineage>
        <taxon>Bacteria</taxon>
        <taxon>Bacillati</taxon>
        <taxon>Actinomycetota</taxon>
        <taxon>Actinomycetes</taxon>
        <taxon>Pseudonocardiales</taxon>
        <taxon>Pseudonocardiaceae</taxon>
    </lineage>
</organism>
<dbReference type="InterPro" id="IPR010985">
    <property type="entry name" value="Ribbon_hlx_hlx"/>
</dbReference>
<comment type="caution">
    <text evidence="1">The sequence shown here is derived from an EMBL/GenBank/DDBJ whole genome shotgun (WGS) entry which is preliminary data.</text>
</comment>
<proteinExistence type="predicted"/>
<evidence type="ECO:0000313" key="1">
    <source>
        <dbReference type="EMBL" id="OLF05329.1"/>
    </source>
</evidence>
<protein>
    <submittedName>
        <fullName evidence="1">Uncharacterized protein</fullName>
    </submittedName>
</protein>
<accession>A0A7Z0WEB7</accession>
<dbReference type="RefSeq" id="WP_075137642.1">
    <property type="nucleotide sequence ID" value="NZ_MSIF01000030.1"/>
</dbReference>
<dbReference type="Proteomes" id="UP000185696">
    <property type="component" value="Unassembled WGS sequence"/>
</dbReference>
<dbReference type="GO" id="GO:0006355">
    <property type="term" value="P:regulation of DNA-templated transcription"/>
    <property type="evidence" value="ECO:0007669"/>
    <property type="project" value="InterPro"/>
</dbReference>
<reference evidence="1 2" key="1">
    <citation type="submission" date="2016-12" db="EMBL/GenBank/DDBJ databases">
        <title>The draft genome sequence of Actinophytocola xinjiangensis.</title>
        <authorList>
            <person name="Wang W."/>
            <person name="Yuan L."/>
        </authorList>
    </citation>
    <scope>NUCLEOTIDE SEQUENCE [LARGE SCALE GENOMIC DNA]</scope>
    <source>
        <strain evidence="1 2">CGMCC 4.4663</strain>
    </source>
</reference>
<keyword evidence="2" id="KW-1185">Reference proteome</keyword>
<name>A0A7Z0WEB7_9PSEU</name>
<gene>
    <name evidence="1" type="ORF">BLA60_36475</name>
</gene>